<dbReference type="HOGENOM" id="CLU_3155906_0_0_6"/>
<accession>K6ZPM5</accession>
<dbReference type="KEGG" id="gps:C427_0252"/>
<gene>
    <name evidence="1" type="ORF">C427_0252</name>
</gene>
<reference evidence="1 2" key="1">
    <citation type="journal article" date="2013" name="Genome Announc.">
        <title>Complete Genome Sequence of Glaciecola psychrophila Strain 170T.</title>
        <authorList>
            <person name="Yin J."/>
            <person name="Chen J."/>
            <person name="Liu G."/>
            <person name="Yu Y."/>
            <person name="Song L."/>
            <person name="Wang X."/>
            <person name="Qu X."/>
        </authorList>
    </citation>
    <scope>NUCLEOTIDE SEQUENCE [LARGE SCALE GENOMIC DNA]</scope>
    <source>
        <strain evidence="1 2">170</strain>
    </source>
</reference>
<dbReference type="EMBL" id="CP003837">
    <property type="protein sequence ID" value="AGH42362.1"/>
    <property type="molecule type" value="Genomic_DNA"/>
</dbReference>
<protein>
    <submittedName>
        <fullName evidence="1">Uncharacterized protein</fullName>
    </submittedName>
</protein>
<dbReference type="Proteomes" id="UP000011864">
    <property type="component" value="Chromosome"/>
</dbReference>
<dbReference type="AlphaFoldDB" id="K6ZPM5"/>
<name>K6ZPM5_9ALTE</name>
<evidence type="ECO:0000313" key="2">
    <source>
        <dbReference type="Proteomes" id="UP000011864"/>
    </source>
</evidence>
<sequence>MRTVDNISVAYINDPKGQIADIAVFTHLVLFERSTEMGGYSVFDSAII</sequence>
<proteinExistence type="predicted"/>
<keyword evidence="2" id="KW-1185">Reference proteome</keyword>
<dbReference type="RefSeq" id="WP_007638269.1">
    <property type="nucleotide sequence ID" value="NC_020514.1"/>
</dbReference>
<evidence type="ECO:0000313" key="1">
    <source>
        <dbReference type="EMBL" id="AGH42362.1"/>
    </source>
</evidence>
<organism evidence="1 2">
    <name type="scientific">Paraglaciecola psychrophila 170</name>
    <dbReference type="NCBI Taxonomy" id="1129794"/>
    <lineage>
        <taxon>Bacteria</taxon>
        <taxon>Pseudomonadati</taxon>
        <taxon>Pseudomonadota</taxon>
        <taxon>Gammaproteobacteria</taxon>
        <taxon>Alteromonadales</taxon>
        <taxon>Alteromonadaceae</taxon>
        <taxon>Paraglaciecola</taxon>
    </lineage>
</organism>
<dbReference type="PATRIC" id="fig|1129794.4.peg.248"/>